<dbReference type="KEGG" id="gtt:GUITHDRAFT_100679"/>
<protein>
    <submittedName>
        <fullName evidence="1 2">Uncharacterized protein</fullName>
    </submittedName>
</protein>
<dbReference type="RefSeq" id="XP_005840685.1">
    <property type="nucleotide sequence ID" value="XM_005840628.1"/>
</dbReference>
<evidence type="ECO:0000313" key="3">
    <source>
        <dbReference type="Proteomes" id="UP000011087"/>
    </source>
</evidence>
<dbReference type="EnsemblProtists" id="EKX53705">
    <property type="protein sequence ID" value="EKX53705"/>
    <property type="gene ID" value="GUITHDRAFT_100679"/>
</dbReference>
<accession>L1JZS3</accession>
<gene>
    <name evidence="1" type="ORF">GUITHDRAFT_100679</name>
</gene>
<dbReference type="EMBL" id="JH992969">
    <property type="protein sequence ID" value="EKX53705.1"/>
    <property type="molecule type" value="Genomic_DNA"/>
</dbReference>
<evidence type="ECO:0000313" key="2">
    <source>
        <dbReference type="EnsemblProtists" id="EKX53705"/>
    </source>
</evidence>
<keyword evidence="3" id="KW-1185">Reference proteome</keyword>
<dbReference type="HOGENOM" id="CLU_802795_0_0_1"/>
<organism evidence="1">
    <name type="scientific">Guillardia theta (strain CCMP2712)</name>
    <name type="common">Cryptophyte</name>
    <dbReference type="NCBI Taxonomy" id="905079"/>
    <lineage>
        <taxon>Eukaryota</taxon>
        <taxon>Cryptophyceae</taxon>
        <taxon>Pyrenomonadales</taxon>
        <taxon>Geminigeraceae</taxon>
        <taxon>Guillardia</taxon>
    </lineage>
</organism>
<reference evidence="3" key="2">
    <citation type="submission" date="2012-11" db="EMBL/GenBank/DDBJ databases">
        <authorList>
            <person name="Kuo A."/>
            <person name="Curtis B.A."/>
            <person name="Tanifuji G."/>
            <person name="Burki F."/>
            <person name="Gruber A."/>
            <person name="Irimia M."/>
            <person name="Maruyama S."/>
            <person name="Arias M.C."/>
            <person name="Ball S.G."/>
            <person name="Gile G.H."/>
            <person name="Hirakawa Y."/>
            <person name="Hopkins J.F."/>
            <person name="Rensing S.A."/>
            <person name="Schmutz J."/>
            <person name="Symeonidi A."/>
            <person name="Elias M."/>
            <person name="Eveleigh R.J."/>
            <person name="Herman E.K."/>
            <person name="Klute M.J."/>
            <person name="Nakayama T."/>
            <person name="Obornik M."/>
            <person name="Reyes-Prieto A."/>
            <person name="Armbrust E.V."/>
            <person name="Aves S.J."/>
            <person name="Beiko R.G."/>
            <person name="Coutinho P."/>
            <person name="Dacks J.B."/>
            <person name="Durnford D.G."/>
            <person name="Fast N.M."/>
            <person name="Green B.R."/>
            <person name="Grisdale C."/>
            <person name="Hempe F."/>
            <person name="Henrissat B."/>
            <person name="Hoppner M.P."/>
            <person name="Ishida K.-I."/>
            <person name="Kim E."/>
            <person name="Koreny L."/>
            <person name="Kroth P.G."/>
            <person name="Liu Y."/>
            <person name="Malik S.-B."/>
            <person name="Maier U.G."/>
            <person name="McRose D."/>
            <person name="Mock T."/>
            <person name="Neilson J.A."/>
            <person name="Onodera N.T."/>
            <person name="Poole A.M."/>
            <person name="Pritham E.J."/>
            <person name="Richards T.A."/>
            <person name="Rocap G."/>
            <person name="Roy S.W."/>
            <person name="Sarai C."/>
            <person name="Schaack S."/>
            <person name="Shirato S."/>
            <person name="Slamovits C.H."/>
            <person name="Spencer D.F."/>
            <person name="Suzuki S."/>
            <person name="Worden A.Z."/>
            <person name="Zauner S."/>
            <person name="Barry K."/>
            <person name="Bell C."/>
            <person name="Bharti A.K."/>
            <person name="Crow J.A."/>
            <person name="Grimwood J."/>
            <person name="Kramer R."/>
            <person name="Lindquist E."/>
            <person name="Lucas S."/>
            <person name="Salamov A."/>
            <person name="McFadden G.I."/>
            <person name="Lane C.E."/>
            <person name="Keeling P.J."/>
            <person name="Gray M.W."/>
            <person name="Grigoriev I.V."/>
            <person name="Archibald J.M."/>
        </authorList>
    </citation>
    <scope>NUCLEOTIDE SEQUENCE</scope>
    <source>
        <strain evidence="3">CCMP2712</strain>
    </source>
</reference>
<name>L1JZS3_GUITC</name>
<reference evidence="1 3" key="1">
    <citation type="journal article" date="2012" name="Nature">
        <title>Algal genomes reveal evolutionary mosaicism and the fate of nucleomorphs.</title>
        <authorList>
            <consortium name="DOE Joint Genome Institute"/>
            <person name="Curtis B.A."/>
            <person name="Tanifuji G."/>
            <person name="Burki F."/>
            <person name="Gruber A."/>
            <person name="Irimia M."/>
            <person name="Maruyama S."/>
            <person name="Arias M.C."/>
            <person name="Ball S.G."/>
            <person name="Gile G.H."/>
            <person name="Hirakawa Y."/>
            <person name="Hopkins J.F."/>
            <person name="Kuo A."/>
            <person name="Rensing S.A."/>
            <person name="Schmutz J."/>
            <person name="Symeonidi A."/>
            <person name="Elias M."/>
            <person name="Eveleigh R.J."/>
            <person name="Herman E.K."/>
            <person name="Klute M.J."/>
            <person name="Nakayama T."/>
            <person name="Obornik M."/>
            <person name="Reyes-Prieto A."/>
            <person name="Armbrust E.V."/>
            <person name="Aves S.J."/>
            <person name="Beiko R.G."/>
            <person name="Coutinho P."/>
            <person name="Dacks J.B."/>
            <person name="Durnford D.G."/>
            <person name="Fast N.M."/>
            <person name="Green B.R."/>
            <person name="Grisdale C.J."/>
            <person name="Hempel F."/>
            <person name="Henrissat B."/>
            <person name="Hoppner M.P."/>
            <person name="Ishida K."/>
            <person name="Kim E."/>
            <person name="Koreny L."/>
            <person name="Kroth P.G."/>
            <person name="Liu Y."/>
            <person name="Malik S.B."/>
            <person name="Maier U.G."/>
            <person name="McRose D."/>
            <person name="Mock T."/>
            <person name="Neilson J.A."/>
            <person name="Onodera N.T."/>
            <person name="Poole A.M."/>
            <person name="Pritham E.J."/>
            <person name="Richards T.A."/>
            <person name="Rocap G."/>
            <person name="Roy S.W."/>
            <person name="Sarai C."/>
            <person name="Schaack S."/>
            <person name="Shirato S."/>
            <person name="Slamovits C.H."/>
            <person name="Spencer D.F."/>
            <person name="Suzuki S."/>
            <person name="Worden A.Z."/>
            <person name="Zauner S."/>
            <person name="Barry K."/>
            <person name="Bell C."/>
            <person name="Bharti A.K."/>
            <person name="Crow J.A."/>
            <person name="Grimwood J."/>
            <person name="Kramer R."/>
            <person name="Lindquist E."/>
            <person name="Lucas S."/>
            <person name="Salamov A."/>
            <person name="McFadden G.I."/>
            <person name="Lane C.E."/>
            <person name="Keeling P.J."/>
            <person name="Gray M.W."/>
            <person name="Grigoriev I.V."/>
            <person name="Archibald J.M."/>
        </authorList>
    </citation>
    <scope>NUCLEOTIDE SEQUENCE</scope>
    <source>
        <strain evidence="1 3">CCMP2712</strain>
    </source>
</reference>
<dbReference type="AlphaFoldDB" id="L1JZS3"/>
<dbReference type="Proteomes" id="UP000011087">
    <property type="component" value="Unassembled WGS sequence"/>
</dbReference>
<dbReference type="GeneID" id="17310524"/>
<evidence type="ECO:0000313" key="1">
    <source>
        <dbReference type="EMBL" id="EKX53705.1"/>
    </source>
</evidence>
<sequence length="346" mass="37590">MAAMPYVDDNSGYTQEEEDGLAVSSWNVHQGYWIVEPLSHRDEEAAGNLDGDESALMHNFTQNSLVSVLISDGVAIAAWSMLAGSLRQSHTFTVRLSTLLVCAGVSSSLQMYDRSKKSSSATEATGSSGEEVAAASSEAGAVDLGCHSARLRRWLVVINAAVLGLRTSLMMEERDPWFSSLPVKSKCLSSFGLSCSVLPCVEDGSMLPLPLIALSFLAGCAMLTKRKLDVSLFTSLACSLRLSAILGLHAIDLLRKSRCSSLRVWCPGLRGGGDRKVRMWDLHRSILRRASLLDEMMWQQVNDFTRIMHFLTQSPKEALLYGGAKILTNALLTWWGEVGGELAVGT</sequence>
<proteinExistence type="predicted"/>
<reference evidence="2" key="3">
    <citation type="submission" date="2015-06" db="UniProtKB">
        <authorList>
            <consortium name="EnsemblProtists"/>
        </authorList>
    </citation>
    <scope>IDENTIFICATION</scope>
</reference>
<dbReference type="PaxDb" id="55529-EKX53705"/>